<protein>
    <recommendedName>
        <fullName evidence="3">Aldo/keto reductase</fullName>
    </recommendedName>
</protein>
<dbReference type="SUPFAM" id="SSF51430">
    <property type="entry name" value="NAD(P)-linked oxidoreductase"/>
    <property type="match status" value="1"/>
</dbReference>
<evidence type="ECO:0000313" key="1">
    <source>
        <dbReference type="EMBL" id="BCZ19483.1"/>
    </source>
</evidence>
<dbReference type="InterPro" id="IPR036812">
    <property type="entry name" value="NAD(P)_OxRdtase_dom_sf"/>
</dbReference>
<accession>A0ABM7SF52</accession>
<dbReference type="EMBL" id="AP024819">
    <property type="protein sequence ID" value="BCZ19483.1"/>
    <property type="molecule type" value="Genomic_DNA"/>
</dbReference>
<dbReference type="RefSeq" id="WP_221271275.1">
    <property type="nucleotide sequence ID" value="NZ_AP024819.1"/>
</dbReference>
<dbReference type="Gene3D" id="3.20.20.100">
    <property type="entry name" value="NADP-dependent oxidoreductase domain"/>
    <property type="match status" value="1"/>
</dbReference>
<dbReference type="Proteomes" id="UP000826146">
    <property type="component" value="Chromosome"/>
</dbReference>
<reference evidence="1 2" key="1">
    <citation type="submission" date="2021-07" db="EMBL/GenBank/DDBJ databases">
        <title>Novel Helicobacter sp. Isolated from a cat.</title>
        <authorList>
            <person name="Rimbara E."/>
            <person name="Suzuki M."/>
        </authorList>
    </citation>
    <scope>NUCLEOTIDE SEQUENCE [LARGE SCALE GENOMIC DNA]</scope>
    <source>
        <strain evidence="2">NHP19-012</strain>
    </source>
</reference>
<proteinExistence type="predicted"/>
<organism evidence="1 2">
    <name type="scientific">Helicobacter gastrofelis</name>
    <dbReference type="NCBI Taxonomy" id="2849642"/>
    <lineage>
        <taxon>Bacteria</taxon>
        <taxon>Pseudomonadati</taxon>
        <taxon>Campylobacterota</taxon>
        <taxon>Epsilonproteobacteria</taxon>
        <taxon>Campylobacterales</taxon>
        <taxon>Helicobacteraceae</taxon>
        <taxon>Helicobacter</taxon>
    </lineage>
</organism>
<sequence>MWLLAQPYIVPIPGTTNKDHMLANTASSALKLSPSEMQEINATLNAISIQGTRLPDFVQAYSGVEALLKK</sequence>
<gene>
    <name evidence="1" type="ORF">NHP190012_11250</name>
</gene>
<keyword evidence="2" id="KW-1185">Reference proteome</keyword>
<name>A0ABM7SF52_9HELI</name>
<evidence type="ECO:0000313" key="2">
    <source>
        <dbReference type="Proteomes" id="UP000826146"/>
    </source>
</evidence>
<evidence type="ECO:0008006" key="3">
    <source>
        <dbReference type="Google" id="ProtNLM"/>
    </source>
</evidence>